<dbReference type="Gene3D" id="3.40.50.10490">
    <property type="entry name" value="Glucose-6-phosphate isomerase like protein, domain 1"/>
    <property type="match status" value="1"/>
</dbReference>
<accession>A0A410QA78</accession>
<dbReference type="GO" id="GO:0097367">
    <property type="term" value="F:carbohydrate derivative binding"/>
    <property type="evidence" value="ECO:0007669"/>
    <property type="project" value="InterPro"/>
</dbReference>
<feature type="domain" description="SIS" evidence="1">
    <location>
        <begin position="40"/>
        <end position="182"/>
    </location>
</feature>
<protein>
    <submittedName>
        <fullName evidence="2">SIS domain-containing protein</fullName>
    </submittedName>
</protein>
<proteinExistence type="predicted"/>
<dbReference type="InterPro" id="IPR046348">
    <property type="entry name" value="SIS_dom_sf"/>
</dbReference>
<dbReference type="GO" id="GO:1901135">
    <property type="term" value="P:carbohydrate derivative metabolic process"/>
    <property type="evidence" value="ECO:0007669"/>
    <property type="project" value="InterPro"/>
</dbReference>
<dbReference type="AlphaFoldDB" id="A0A410QA78"/>
<dbReference type="SUPFAM" id="SSF53697">
    <property type="entry name" value="SIS domain"/>
    <property type="match status" value="1"/>
</dbReference>
<keyword evidence="3" id="KW-1185">Reference proteome</keyword>
<gene>
    <name evidence="2" type="ORF">EQM13_03980</name>
</gene>
<dbReference type="Pfam" id="PF01380">
    <property type="entry name" value="SIS"/>
    <property type="match status" value="1"/>
</dbReference>
<dbReference type="RefSeq" id="WP_071139690.1">
    <property type="nucleotide sequence ID" value="NZ_CP035282.1"/>
</dbReference>
<organism evidence="2 3">
    <name type="scientific">Acidilutibacter cellobiosedens</name>
    <dbReference type="NCBI Taxonomy" id="2507161"/>
    <lineage>
        <taxon>Bacteria</taxon>
        <taxon>Bacillati</taxon>
        <taxon>Bacillota</taxon>
        <taxon>Tissierellia</taxon>
        <taxon>Tissierellales</taxon>
        <taxon>Acidilutibacteraceae</taxon>
        <taxon>Acidilutibacter</taxon>
    </lineage>
</organism>
<name>A0A410QA78_9FIRM</name>
<dbReference type="OrthoDB" id="9762536at2"/>
<reference evidence="3" key="1">
    <citation type="submission" date="2019-01" db="EMBL/GenBank/DDBJ databases">
        <title>Draft genomes of a novel of Sporanaerobacter strains.</title>
        <authorList>
            <person name="Ma S."/>
        </authorList>
    </citation>
    <scope>NUCLEOTIDE SEQUENCE [LARGE SCALE GENOMIC DNA]</scope>
    <source>
        <strain evidence="3">NJN-17</strain>
    </source>
</reference>
<dbReference type="InterPro" id="IPR035474">
    <property type="entry name" value="SIS_Kpsf"/>
</dbReference>
<dbReference type="CDD" id="cd05014">
    <property type="entry name" value="SIS_Kpsf"/>
    <property type="match status" value="1"/>
</dbReference>
<dbReference type="EMBL" id="CP035282">
    <property type="protein sequence ID" value="QAT60798.1"/>
    <property type="molecule type" value="Genomic_DNA"/>
</dbReference>
<evidence type="ECO:0000259" key="1">
    <source>
        <dbReference type="PROSITE" id="PS51464"/>
    </source>
</evidence>
<dbReference type="PROSITE" id="PS51464">
    <property type="entry name" value="SIS"/>
    <property type="match status" value="1"/>
</dbReference>
<dbReference type="InterPro" id="IPR050986">
    <property type="entry name" value="GutQ/KpsF_isomerases"/>
</dbReference>
<evidence type="ECO:0000313" key="3">
    <source>
        <dbReference type="Proteomes" id="UP000287969"/>
    </source>
</evidence>
<dbReference type="PANTHER" id="PTHR42745">
    <property type="match status" value="1"/>
</dbReference>
<dbReference type="InterPro" id="IPR001347">
    <property type="entry name" value="SIS_dom"/>
</dbReference>
<dbReference type="KEGG" id="spoa:EQM13_03980"/>
<dbReference type="PANTHER" id="PTHR42745:SF1">
    <property type="entry name" value="ARABINOSE 5-PHOSPHATE ISOMERASE KDSD"/>
    <property type="match status" value="1"/>
</dbReference>
<dbReference type="Proteomes" id="UP000287969">
    <property type="component" value="Chromosome"/>
</dbReference>
<evidence type="ECO:0000313" key="2">
    <source>
        <dbReference type="EMBL" id="QAT60798.1"/>
    </source>
</evidence>
<sequence>MDISKHVQAVETFKEITEMELSEFVKNLSTEELNPAYNLIVKAKKNGNRVHVTGIGKPSYVAGYIASLFSSTGTPAYVLHGTEAIHGSSGQVKEGDIVIAISNSGETEELIKTVTTVKNNGAKVISVSGNRESWLAKQGDAFLFAGVDKEGGPLNKAPRISYLAEIVVLQALSIALQNEENIDLQDYKKWHPGGALGKSIK</sequence>